<dbReference type="PANTHER" id="PTHR43433:SF5">
    <property type="entry name" value="AB HYDROLASE-1 DOMAIN-CONTAINING PROTEIN"/>
    <property type="match status" value="1"/>
</dbReference>
<keyword evidence="4" id="KW-1185">Reference proteome</keyword>
<sequence>MQKKTPSASTLEEPQFMKTAGLRVRYRVRGDGPALLMINGIGLPLEFWRPLEARLGRFRTITVDPPGSGHSSVPRGRFGVREHAGVIDDLLEHLGIDSAGVLGLAFGGMVAQELARRSPGRVERLALASTNCGLGGMPSPPRALTAVFNPVSFYSPAYFRKVAPLIYGEGIVDDPALLDEHLEIRRDCRPSLRGHVVQLRAAFEWTSRPWLRHLPMPVLVIAGSDDRLVPTVNGRIIAKAVPHGRLEIIDGGSHLCVLQETARAAQLIGDFLDED</sequence>
<dbReference type="InterPro" id="IPR029058">
    <property type="entry name" value="AB_hydrolase_fold"/>
</dbReference>
<dbReference type="AlphaFoldDB" id="A0AA46PHT5"/>
<evidence type="ECO:0000313" key="5">
    <source>
        <dbReference type="Proteomes" id="UP001163947"/>
    </source>
</evidence>
<evidence type="ECO:0000259" key="1">
    <source>
        <dbReference type="Pfam" id="PF00561"/>
    </source>
</evidence>
<dbReference type="EMBL" id="CP106982">
    <property type="protein sequence ID" value="UYF94479.1"/>
    <property type="molecule type" value="Genomic_DNA"/>
</dbReference>
<dbReference type="Proteomes" id="UP000325466">
    <property type="component" value="Unassembled WGS sequence"/>
</dbReference>
<protein>
    <submittedName>
        <fullName evidence="3">Alpha/beta hydrolase</fullName>
    </submittedName>
    <submittedName>
        <fullName evidence="2">Poly(3-hydroxyalkanoate) depolymerase</fullName>
    </submittedName>
</protein>
<keyword evidence="3" id="KW-0378">Hydrolase</keyword>
<evidence type="ECO:0000313" key="3">
    <source>
        <dbReference type="EMBL" id="UYF94479.1"/>
    </source>
</evidence>
<dbReference type="Gene3D" id="3.40.50.1820">
    <property type="entry name" value="alpha/beta hydrolase"/>
    <property type="match status" value="1"/>
</dbReference>
<dbReference type="PANTHER" id="PTHR43433">
    <property type="entry name" value="HYDROLASE, ALPHA/BETA FOLD FAMILY PROTEIN"/>
    <property type="match status" value="1"/>
</dbReference>
<name>A0AA46PHT5_9NOCA</name>
<accession>A0AA46PHT5</accession>
<dbReference type="Pfam" id="PF00561">
    <property type="entry name" value="Abhydrolase_1"/>
    <property type="match status" value="1"/>
</dbReference>
<proteinExistence type="predicted"/>
<dbReference type="RefSeq" id="WP_050036205.1">
    <property type="nucleotide sequence ID" value="NZ_BAAAYP010000075.1"/>
</dbReference>
<reference evidence="3" key="3">
    <citation type="submission" date="2022-09" db="EMBL/GenBank/DDBJ databases">
        <title>The genome sequence of Rhodococcus aetherivorans N1.</title>
        <authorList>
            <person name="Jiang W."/>
        </authorList>
    </citation>
    <scope>NUCLEOTIDE SEQUENCE</scope>
    <source>
        <strain evidence="3">N1</strain>
    </source>
</reference>
<dbReference type="InterPro" id="IPR050471">
    <property type="entry name" value="AB_hydrolase"/>
</dbReference>
<organism evidence="3 5">
    <name type="scientific">Rhodococcus aetherivorans</name>
    <dbReference type="NCBI Taxonomy" id="191292"/>
    <lineage>
        <taxon>Bacteria</taxon>
        <taxon>Bacillati</taxon>
        <taxon>Actinomycetota</taxon>
        <taxon>Actinomycetes</taxon>
        <taxon>Mycobacteriales</taxon>
        <taxon>Nocardiaceae</taxon>
        <taxon>Rhodococcus</taxon>
    </lineage>
</organism>
<gene>
    <name evidence="3" type="ORF">OCS65_01495</name>
    <name evidence="2" type="ORF">RAJCM14343_5473</name>
</gene>
<evidence type="ECO:0000313" key="4">
    <source>
        <dbReference type="Proteomes" id="UP000325466"/>
    </source>
</evidence>
<dbReference type="SUPFAM" id="SSF53474">
    <property type="entry name" value="alpha/beta-Hydrolases"/>
    <property type="match status" value="1"/>
</dbReference>
<dbReference type="GeneID" id="83619051"/>
<reference evidence="2 4" key="1">
    <citation type="journal article" date="2018" name="Biodegradation">
        <title>1,4-Dioxane degradation characteristics of Rhodococcus aetherivorans JCM 14343.</title>
        <authorList>
            <person name="Inoue D."/>
            <person name="Tsunoda T."/>
            <person name="Yamamoto N."/>
            <person name="Ike M."/>
            <person name="Sei K."/>
        </authorList>
    </citation>
    <scope>NUCLEOTIDE SEQUENCE [LARGE SCALE GENOMIC DNA]</scope>
    <source>
        <strain evidence="2 4">JCM 14343</strain>
    </source>
</reference>
<dbReference type="InterPro" id="IPR000073">
    <property type="entry name" value="AB_hydrolase_1"/>
</dbReference>
<reference evidence="2" key="2">
    <citation type="submission" date="2019-10" db="EMBL/GenBank/DDBJ databases">
        <title>Draft genome sequence of Rhodococcus aetherivorans JCM 14343.</title>
        <authorList>
            <person name="Inoue D."/>
            <person name="Nakazawa M."/>
            <person name="Yamamoto N."/>
            <person name="Sei K."/>
            <person name="Ike M."/>
        </authorList>
    </citation>
    <scope>NUCLEOTIDE SEQUENCE</scope>
    <source>
        <strain evidence="2">JCM 14343</strain>
    </source>
</reference>
<feature type="domain" description="AB hydrolase-1" evidence="1">
    <location>
        <begin position="33"/>
        <end position="163"/>
    </location>
</feature>
<dbReference type="Proteomes" id="UP001163947">
    <property type="component" value="Chromosome"/>
</dbReference>
<dbReference type="PRINTS" id="PR00111">
    <property type="entry name" value="ABHYDROLASE"/>
</dbReference>
<evidence type="ECO:0000313" key="2">
    <source>
        <dbReference type="EMBL" id="GES40192.1"/>
    </source>
</evidence>
<dbReference type="GO" id="GO:0004806">
    <property type="term" value="F:triacylglycerol lipase activity"/>
    <property type="evidence" value="ECO:0007669"/>
    <property type="project" value="TreeGrafter"/>
</dbReference>
<dbReference type="EMBL" id="BLAH01000172">
    <property type="protein sequence ID" value="GES40192.1"/>
    <property type="molecule type" value="Genomic_DNA"/>
</dbReference>
<dbReference type="GO" id="GO:0046503">
    <property type="term" value="P:glycerolipid catabolic process"/>
    <property type="evidence" value="ECO:0007669"/>
    <property type="project" value="TreeGrafter"/>
</dbReference>